<reference evidence="7 8" key="1">
    <citation type="journal article" date="2015" name="Mol. Biochem. Parasitol.">
        <title>Identification of polymorphic genes for use in assemblage B genotyping assays through comparative genomics of multiple assemblage B Giardia duodenalis isolates.</title>
        <authorList>
            <person name="Wielinga C."/>
            <person name="Thompson R.C."/>
            <person name="Monis P."/>
            <person name="Ryan U."/>
        </authorList>
    </citation>
    <scope>NUCLEOTIDE SEQUENCE [LARGE SCALE GENOMIC DNA]</scope>
    <source>
        <strain evidence="7 8">BAH15c1</strain>
    </source>
</reference>
<organism evidence="7 8">
    <name type="scientific">Giardia duodenalis assemblage B</name>
    <dbReference type="NCBI Taxonomy" id="1394984"/>
    <lineage>
        <taxon>Eukaryota</taxon>
        <taxon>Metamonada</taxon>
        <taxon>Diplomonadida</taxon>
        <taxon>Hexamitidae</taxon>
        <taxon>Giardiinae</taxon>
        <taxon>Giardia</taxon>
    </lineage>
</organism>
<feature type="compositionally biased region" description="Basic residues" evidence="5">
    <location>
        <begin position="114"/>
        <end position="128"/>
    </location>
</feature>
<dbReference type="VEuPathDB" id="GiardiaDB:QR46_3338"/>
<dbReference type="InterPro" id="IPR038551">
    <property type="entry name" value="Ribosomal_eS26_sf"/>
</dbReference>
<keyword evidence="6" id="KW-0732">Signal</keyword>
<keyword evidence="3 4" id="KW-0687">Ribonucleoprotein</keyword>
<sequence length="128" mass="15008">MSVVIISISLLTFLFWIRDMPVKRRNNGRSKYNCGHTNIVRCQNCHRCVPKDKVIKRFTIRNIVDNTIADDVLNACVIQGFAIPKLYNKVQYCVSCSIHNHIVRVRSREDRKIRTPPKRFPRNSPQKK</sequence>
<dbReference type="EMBL" id="JXTI01000105">
    <property type="protein sequence ID" value="KWX12671.1"/>
    <property type="molecule type" value="Genomic_DNA"/>
</dbReference>
<dbReference type="PANTHER" id="PTHR12538">
    <property type="entry name" value="40S RIBOSOMAL PROTEIN S26"/>
    <property type="match status" value="1"/>
</dbReference>
<protein>
    <recommendedName>
        <fullName evidence="4">40S ribosomal protein S26</fullName>
    </recommendedName>
</protein>
<feature type="signal peptide" evidence="6">
    <location>
        <begin position="1"/>
        <end position="19"/>
    </location>
</feature>
<evidence type="ECO:0000313" key="8">
    <source>
        <dbReference type="Proteomes" id="UP000070089"/>
    </source>
</evidence>
<dbReference type="GO" id="GO:0003735">
    <property type="term" value="F:structural constituent of ribosome"/>
    <property type="evidence" value="ECO:0007669"/>
    <property type="project" value="InterPro"/>
</dbReference>
<name>A0A132NRH2_GIAIN</name>
<accession>A0A132NRH2</accession>
<dbReference type="Gene3D" id="3.30.1740.20">
    <property type="entry name" value="Ribosomal protein S26e"/>
    <property type="match status" value="1"/>
</dbReference>
<evidence type="ECO:0000256" key="2">
    <source>
        <dbReference type="ARBA" id="ARBA00022980"/>
    </source>
</evidence>
<comment type="caution">
    <text evidence="7">The sequence shown here is derived from an EMBL/GenBank/DDBJ whole genome shotgun (WGS) entry which is preliminary data.</text>
</comment>
<comment type="similarity">
    <text evidence="1 4">Belongs to the eukaryotic ribosomal protein eS26 family.</text>
</comment>
<dbReference type="PANTHER" id="PTHR12538:SF0">
    <property type="entry name" value="40S RIBOSOMAL PROTEIN S26"/>
    <property type="match status" value="1"/>
</dbReference>
<evidence type="ECO:0000256" key="3">
    <source>
        <dbReference type="ARBA" id="ARBA00023274"/>
    </source>
</evidence>
<proteinExistence type="inferred from homology"/>
<evidence type="ECO:0000313" key="7">
    <source>
        <dbReference type="EMBL" id="KWX12671.1"/>
    </source>
</evidence>
<evidence type="ECO:0000256" key="1">
    <source>
        <dbReference type="ARBA" id="ARBA00008596"/>
    </source>
</evidence>
<feature type="chain" id="PRO_5007799987" description="40S ribosomal protein S26" evidence="6">
    <location>
        <begin position="20"/>
        <end position="128"/>
    </location>
</feature>
<evidence type="ECO:0000256" key="6">
    <source>
        <dbReference type="SAM" id="SignalP"/>
    </source>
</evidence>
<dbReference type="FunFam" id="3.30.1740.20:FF:000003">
    <property type="entry name" value="40S ribosomal protein S26"/>
    <property type="match status" value="1"/>
</dbReference>
<evidence type="ECO:0000256" key="4">
    <source>
        <dbReference type="RuleBase" id="RU363128"/>
    </source>
</evidence>
<dbReference type="AlphaFoldDB" id="A0A132NRH2"/>
<evidence type="ECO:0000256" key="5">
    <source>
        <dbReference type="SAM" id="MobiDB-lite"/>
    </source>
</evidence>
<keyword evidence="2 4" id="KW-0689">Ribosomal protein</keyword>
<dbReference type="InterPro" id="IPR000892">
    <property type="entry name" value="Ribosomal_eS26"/>
</dbReference>
<dbReference type="Pfam" id="PF01283">
    <property type="entry name" value="Ribosomal_S26e"/>
    <property type="match status" value="1"/>
</dbReference>
<dbReference type="OrthoDB" id="10262653at2759"/>
<dbReference type="GO" id="GO:0022627">
    <property type="term" value="C:cytosolic small ribosomal subunit"/>
    <property type="evidence" value="ECO:0007669"/>
    <property type="project" value="TreeGrafter"/>
</dbReference>
<dbReference type="GO" id="GO:0006412">
    <property type="term" value="P:translation"/>
    <property type="evidence" value="ECO:0007669"/>
    <property type="project" value="InterPro"/>
</dbReference>
<gene>
    <name evidence="7" type="ORF">QR46_3338</name>
</gene>
<feature type="region of interest" description="Disordered" evidence="5">
    <location>
        <begin position="108"/>
        <end position="128"/>
    </location>
</feature>
<dbReference type="Proteomes" id="UP000070089">
    <property type="component" value="Unassembled WGS sequence"/>
</dbReference>
<dbReference type="GO" id="GO:0003729">
    <property type="term" value="F:mRNA binding"/>
    <property type="evidence" value="ECO:0007669"/>
    <property type="project" value="TreeGrafter"/>
</dbReference>